<dbReference type="Proteomes" id="UP001497383">
    <property type="component" value="Chromosome 8"/>
</dbReference>
<evidence type="ECO:0000256" key="1">
    <source>
        <dbReference type="SAM" id="MobiDB-lite"/>
    </source>
</evidence>
<dbReference type="GeneID" id="92211224"/>
<dbReference type="PANTHER" id="PTHR13542">
    <property type="entry name" value="LSM12 HOMOLOG"/>
    <property type="match status" value="1"/>
</dbReference>
<evidence type="ECO:0000313" key="3">
    <source>
        <dbReference type="Proteomes" id="UP001497383"/>
    </source>
</evidence>
<evidence type="ECO:0000313" key="2">
    <source>
        <dbReference type="EMBL" id="CAK9442285.1"/>
    </source>
</evidence>
<reference evidence="2 3" key="1">
    <citation type="submission" date="2024-03" db="EMBL/GenBank/DDBJ databases">
        <authorList>
            <person name="Brejova B."/>
        </authorList>
    </citation>
    <scope>NUCLEOTIDE SEQUENCE [LARGE SCALE GENOMIC DNA]</scope>
    <source>
        <strain evidence="2 3">CBS 14171</strain>
    </source>
</reference>
<proteinExistence type="predicted"/>
<accession>A0ABP0ZUI5</accession>
<dbReference type="RefSeq" id="XP_066832966.1">
    <property type="nucleotide sequence ID" value="XM_066976426.1"/>
</dbReference>
<name>A0ABP0ZUI5_9ASCO</name>
<feature type="compositionally biased region" description="Low complexity" evidence="1">
    <location>
        <begin position="134"/>
        <end position="187"/>
    </location>
</feature>
<protein>
    <recommendedName>
        <fullName evidence="4">LSM12 anticodon-binding domain-containing protein</fullName>
    </recommendedName>
</protein>
<organism evidence="2 3">
    <name type="scientific">Lodderomyces beijingensis</name>
    <dbReference type="NCBI Taxonomy" id="1775926"/>
    <lineage>
        <taxon>Eukaryota</taxon>
        <taxon>Fungi</taxon>
        <taxon>Dikarya</taxon>
        <taxon>Ascomycota</taxon>
        <taxon>Saccharomycotina</taxon>
        <taxon>Pichiomycetes</taxon>
        <taxon>Debaryomycetaceae</taxon>
        <taxon>Candida/Lodderomyces clade</taxon>
        <taxon>Lodderomyces</taxon>
    </lineage>
</organism>
<dbReference type="InterPro" id="IPR039683">
    <property type="entry name" value="Lsm12-like"/>
</dbReference>
<keyword evidence="3" id="KW-1185">Reference proteome</keyword>
<gene>
    <name evidence="2" type="ORF">LODBEIA_P60280</name>
</gene>
<evidence type="ECO:0008006" key="4">
    <source>
        <dbReference type="Google" id="ProtNLM"/>
    </source>
</evidence>
<dbReference type="EMBL" id="OZ022412">
    <property type="protein sequence ID" value="CAK9442285.1"/>
    <property type="molecule type" value="Genomic_DNA"/>
</dbReference>
<feature type="compositionally biased region" description="Basic and acidic residues" evidence="1">
    <location>
        <begin position="116"/>
        <end position="133"/>
    </location>
</feature>
<sequence length="270" mass="29929">MSIQNFDQALNLKIKVTTLLDQEISGIIYTFSSSNEILVLKTTNIRQTKDKERDSTAASTSTYRVINTSFIKSIQVLSPHPQKKNKLKPYKSDDVSIKPISVADLKRFVDEEVLKYQNEPSEKKSAKTAEDSKQQQQQSQALSKQAHAAAPVEKPAPAAPAGSTGSTAPSSNRQSQSQAQAQPPASSTASLLLEKLQKLYGDSNVRYGHTNQKQTEIIIYDEIKITKPFTNTAKNVSFINPKQQQSKHSASLNRALKHFWLDIDNEKKGG</sequence>
<feature type="region of interest" description="Disordered" evidence="1">
    <location>
        <begin position="116"/>
        <end position="187"/>
    </location>
</feature>